<accession>A0A5B7J181</accession>
<feature type="compositionally biased region" description="Polar residues" evidence="1">
    <location>
        <begin position="60"/>
        <end position="70"/>
    </location>
</feature>
<keyword evidence="3" id="KW-1185">Reference proteome</keyword>
<gene>
    <name evidence="2" type="ORF">E2C01_085521</name>
</gene>
<proteinExistence type="predicted"/>
<evidence type="ECO:0000313" key="3">
    <source>
        <dbReference type="Proteomes" id="UP000324222"/>
    </source>
</evidence>
<organism evidence="2 3">
    <name type="scientific">Portunus trituberculatus</name>
    <name type="common">Swimming crab</name>
    <name type="synonym">Neptunus trituberculatus</name>
    <dbReference type="NCBI Taxonomy" id="210409"/>
    <lineage>
        <taxon>Eukaryota</taxon>
        <taxon>Metazoa</taxon>
        <taxon>Ecdysozoa</taxon>
        <taxon>Arthropoda</taxon>
        <taxon>Crustacea</taxon>
        <taxon>Multicrustacea</taxon>
        <taxon>Malacostraca</taxon>
        <taxon>Eumalacostraca</taxon>
        <taxon>Eucarida</taxon>
        <taxon>Decapoda</taxon>
        <taxon>Pleocyemata</taxon>
        <taxon>Brachyura</taxon>
        <taxon>Eubrachyura</taxon>
        <taxon>Portunoidea</taxon>
        <taxon>Portunidae</taxon>
        <taxon>Portuninae</taxon>
        <taxon>Portunus</taxon>
    </lineage>
</organism>
<feature type="compositionally biased region" description="Basic and acidic residues" evidence="1">
    <location>
        <begin position="74"/>
        <end position="114"/>
    </location>
</feature>
<evidence type="ECO:0000313" key="2">
    <source>
        <dbReference type="EMBL" id="MPC90530.1"/>
    </source>
</evidence>
<feature type="region of interest" description="Disordered" evidence="1">
    <location>
        <begin position="27"/>
        <end position="114"/>
    </location>
</feature>
<dbReference type="EMBL" id="VSRR010084676">
    <property type="protein sequence ID" value="MPC90530.1"/>
    <property type="molecule type" value="Genomic_DNA"/>
</dbReference>
<comment type="caution">
    <text evidence="2">The sequence shown here is derived from an EMBL/GenBank/DDBJ whole genome shotgun (WGS) entry which is preliminary data.</text>
</comment>
<dbReference type="AlphaFoldDB" id="A0A5B7J181"/>
<name>A0A5B7J181_PORTR</name>
<evidence type="ECO:0000256" key="1">
    <source>
        <dbReference type="SAM" id="MobiDB-lite"/>
    </source>
</evidence>
<dbReference type="Proteomes" id="UP000324222">
    <property type="component" value="Unassembled WGS sequence"/>
</dbReference>
<sequence>MTRLRFLIRTLQVKGGAVVSLLHHASLSPSLPPAGGREGECGGGGDSLFVSGPQREVTFDSLTQRTSCGSSAGLREEQLLSRKEGDRKGEREGGMTRRRETEKEREGHGGRERL</sequence>
<protein>
    <submittedName>
        <fullName evidence="2">Uncharacterized protein</fullName>
    </submittedName>
</protein>
<reference evidence="2 3" key="1">
    <citation type="submission" date="2019-05" db="EMBL/GenBank/DDBJ databases">
        <title>Another draft genome of Portunus trituberculatus and its Hox gene families provides insights of decapod evolution.</title>
        <authorList>
            <person name="Jeong J.-H."/>
            <person name="Song I."/>
            <person name="Kim S."/>
            <person name="Choi T."/>
            <person name="Kim D."/>
            <person name="Ryu S."/>
            <person name="Kim W."/>
        </authorList>
    </citation>
    <scope>NUCLEOTIDE SEQUENCE [LARGE SCALE GENOMIC DNA]</scope>
    <source>
        <tissue evidence="2">Muscle</tissue>
    </source>
</reference>